<organism evidence="1 2">
    <name type="scientific">Smallanthus sonchifolius</name>
    <dbReference type="NCBI Taxonomy" id="185202"/>
    <lineage>
        <taxon>Eukaryota</taxon>
        <taxon>Viridiplantae</taxon>
        <taxon>Streptophyta</taxon>
        <taxon>Embryophyta</taxon>
        <taxon>Tracheophyta</taxon>
        <taxon>Spermatophyta</taxon>
        <taxon>Magnoliopsida</taxon>
        <taxon>eudicotyledons</taxon>
        <taxon>Gunneridae</taxon>
        <taxon>Pentapetalae</taxon>
        <taxon>asterids</taxon>
        <taxon>campanulids</taxon>
        <taxon>Asterales</taxon>
        <taxon>Asteraceae</taxon>
        <taxon>Asteroideae</taxon>
        <taxon>Heliantheae alliance</taxon>
        <taxon>Millerieae</taxon>
        <taxon>Smallanthus</taxon>
    </lineage>
</organism>
<evidence type="ECO:0000313" key="1">
    <source>
        <dbReference type="EMBL" id="KAI3821691.1"/>
    </source>
</evidence>
<dbReference type="EMBL" id="CM042020">
    <property type="protein sequence ID" value="KAI3821691.1"/>
    <property type="molecule type" value="Genomic_DNA"/>
</dbReference>
<keyword evidence="2" id="KW-1185">Reference proteome</keyword>
<gene>
    <name evidence="1" type="ORF">L1987_09262</name>
</gene>
<name>A0ACB9JNH8_9ASTR</name>
<dbReference type="Proteomes" id="UP001056120">
    <property type="component" value="Linkage Group LG03"/>
</dbReference>
<reference evidence="2" key="1">
    <citation type="journal article" date="2022" name="Mol. Ecol. Resour.">
        <title>The genomes of chicory, endive, great burdock and yacon provide insights into Asteraceae palaeo-polyploidization history and plant inulin production.</title>
        <authorList>
            <person name="Fan W."/>
            <person name="Wang S."/>
            <person name="Wang H."/>
            <person name="Wang A."/>
            <person name="Jiang F."/>
            <person name="Liu H."/>
            <person name="Zhao H."/>
            <person name="Xu D."/>
            <person name="Zhang Y."/>
        </authorList>
    </citation>
    <scope>NUCLEOTIDE SEQUENCE [LARGE SCALE GENOMIC DNA]</scope>
    <source>
        <strain evidence="2">cv. Yunnan</strain>
    </source>
</reference>
<reference evidence="1 2" key="2">
    <citation type="journal article" date="2022" name="Mol. Ecol. Resour.">
        <title>The genomes of chicory, endive, great burdock and yacon provide insights into Asteraceae paleo-polyploidization history and plant inulin production.</title>
        <authorList>
            <person name="Fan W."/>
            <person name="Wang S."/>
            <person name="Wang H."/>
            <person name="Wang A."/>
            <person name="Jiang F."/>
            <person name="Liu H."/>
            <person name="Zhao H."/>
            <person name="Xu D."/>
            <person name="Zhang Y."/>
        </authorList>
    </citation>
    <scope>NUCLEOTIDE SEQUENCE [LARGE SCALE GENOMIC DNA]</scope>
    <source>
        <strain evidence="2">cv. Yunnan</strain>
        <tissue evidence="1">Leaves</tissue>
    </source>
</reference>
<sequence>MRKLGFCEETDRAYAYLSSTHGAGPAYLSSTQEESTAYLSSTQEEDPAYLSSTQEAGSAHLLSAQASGQPGLAYQSGNVIPSFVVDYGQRAIVAIRAIEAVSWWPANDFDVVQLVGSNDGYSGVNVTLFKPWGQYKKEINGMYGIVAMTAIRKGCPRHARTKWQGEETEDVVGEQTLVEEQPFTFEPEVRAAIAREFTELMKTSLPGLLAEALKKWEGVRQAKGSEVVDAMMWADLKTLVNKNFCPRNEIEKVEREFLGLKAGSMTHRHYTTRFNELARLVPLLITTEERKISCYIQGLPDQVRTYVKENAPTTYDSVVELSGVVFDDLALNVVAIEEPKKRPNFSNKRTGGKMFGTRDNRARVDEPTVCKKKEERPRAKTRAYALTQDQARADPDVASGTFILDNTFVSVLFDSGAKTAEGRTARVTDVVDNSTIKIEGHRFPVRLFVMVLGGFDVVLGMDWLTANEAQIICKRKIIRLKAPDGSKVEVLGDRDAPMPNVISMIKAADYLRRGCEIYLVYVIDECKEVKELDDVPVVREYPEVFLEDLPGIPPDREIEFRIDLVPDA</sequence>
<accession>A0ACB9JNH8</accession>
<evidence type="ECO:0000313" key="2">
    <source>
        <dbReference type="Proteomes" id="UP001056120"/>
    </source>
</evidence>
<protein>
    <submittedName>
        <fullName evidence="1">Uncharacterized protein</fullName>
    </submittedName>
</protein>
<comment type="caution">
    <text evidence="1">The sequence shown here is derived from an EMBL/GenBank/DDBJ whole genome shotgun (WGS) entry which is preliminary data.</text>
</comment>
<proteinExistence type="predicted"/>